<dbReference type="Pfam" id="PF00072">
    <property type="entry name" value="Response_reg"/>
    <property type="match status" value="1"/>
</dbReference>
<dbReference type="Pfam" id="PF02518">
    <property type="entry name" value="HATPase_c"/>
    <property type="match status" value="1"/>
</dbReference>
<dbReference type="SUPFAM" id="SSF55781">
    <property type="entry name" value="GAF domain-like"/>
    <property type="match status" value="1"/>
</dbReference>
<dbReference type="SUPFAM" id="SSF55874">
    <property type="entry name" value="ATPase domain of HSP90 chaperone/DNA topoisomerase II/histidine kinase"/>
    <property type="match status" value="1"/>
</dbReference>
<dbReference type="PROSITE" id="PS50110">
    <property type="entry name" value="RESPONSE_REGULATORY"/>
    <property type="match status" value="1"/>
</dbReference>
<evidence type="ECO:0000256" key="5">
    <source>
        <dbReference type="ARBA" id="ARBA00022777"/>
    </source>
</evidence>
<dbReference type="InterPro" id="IPR000700">
    <property type="entry name" value="PAS-assoc_C"/>
</dbReference>
<dbReference type="CDD" id="cd00082">
    <property type="entry name" value="HisKA"/>
    <property type="match status" value="1"/>
</dbReference>
<evidence type="ECO:0000256" key="1">
    <source>
        <dbReference type="ARBA" id="ARBA00000085"/>
    </source>
</evidence>
<protein>
    <recommendedName>
        <fullName evidence="2">histidine kinase</fullName>
        <ecNumber evidence="2">2.7.13.3</ecNumber>
    </recommendedName>
</protein>
<dbReference type="Proteomes" id="UP000305887">
    <property type="component" value="Unassembled WGS sequence"/>
</dbReference>
<keyword evidence="7" id="KW-0812">Transmembrane</keyword>
<dbReference type="Gene3D" id="3.30.450.20">
    <property type="entry name" value="PAS domain"/>
    <property type="match status" value="1"/>
</dbReference>
<dbReference type="EC" id="2.7.13.3" evidence="2"/>
<feature type="transmembrane region" description="Helical" evidence="7">
    <location>
        <begin position="188"/>
        <end position="209"/>
    </location>
</feature>
<dbReference type="Pfam" id="PF05227">
    <property type="entry name" value="CHASE3"/>
    <property type="match status" value="1"/>
</dbReference>
<feature type="domain" description="Response regulatory" evidence="9">
    <location>
        <begin position="806"/>
        <end position="917"/>
    </location>
</feature>
<dbReference type="AlphaFoldDB" id="A0A5C4MNA1"/>
<keyword evidence="7" id="KW-0472">Membrane</keyword>
<dbReference type="NCBIfam" id="TIGR00229">
    <property type="entry name" value="sensory_box"/>
    <property type="match status" value="1"/>
</dbReference>
<dbReference type="InterPro" id="IPR035965">
    <property type="entry name" value="PAS-like_dom_sf"/>
</dbReference>
<dbReference type="InterPro" id="IPR029016">
    <property type="entry name" value="GAF-like_dom_sf"/>
</dbReference>
<reference evidence="11 12" key="1">
    <citation type="submission" date="2019-06" db="EMBL/GenBank/DDBJ databases">
        <title>YIM 131921 draft genome.</title>
        <authorList>
            <person name="Jiang L."/>
        </authorList>
    </citation>
    <scope>NUCLEOTIDE SEQUENCE [LARGE SCALE GENOMIC DNA]</scope>
    <source>
        <strain evidence="11 12">YIM 131921</strain>
    </source>
</reference>
<dbReference type="Pfam" id="PF01590">
    <property type="entry name" value="GAF"/>
    <property type="match status" value="1"/>
</dbReference>
<feature type="domain" description="PAC" evidence="10">
    <location>
        <begin position="301"/>
        <end position="353"/>
    </location>
</feature>
<dbReference type="PRINTS" id="PR00344">
    <property type="entry name" value="BCTRLSENSOR"/>
</dbReference>
<dbReference type="InterPro" id="IPR013656">
    <property type="entry name" value="PAS_4"/>
</dbReference>
<feature type="modified residue" description="4-aspartylphosphate" evidence="6">
    <location>
        <position position="856"/>
    </location>
</feature>
<dbReference type="PROSITE" id="PS50113">
    <property type="entry name" value="PAC"/>
    <property type="match status" value="1"/>
</dbReference>
<dbReference type="SMART" id="SM00387">
    <property type="entry name" value="HATPase_c"/>
    <property type="match status" value="1"/>
</dbReference>
<keyword evidence="3 6" id="KW-0597">Phosphoprotein</keyword>
<gene>
    <name evidence="11" type="ORF">FHG66_17010</name>
</gene>
<dbReference type="SUPFAM" id="SSF55785">
    <property type="entry name" value="PYP-like sensor domain (PAS domain)"/>
    <property type="match status" value="1"/>
</dbReference>
<keyword evidence="5" id="KW-0418">Kinase</keyword>
<dbReference type="GO" id="GO:0000155">
    <property type="term" value="F:phosphorelay sensor kinase activity"/>
    <property type="evidence" value="ECO:0007669"/>
    <property type="project" value="InterPro"/>
</dbReference>
<evidence type="ECO:0000259" key="8">
    <source>
        <dbReference type="PROSITE" id="PS50109"/>
    </source>
</evidence>
<dbReference type="PROSITE" id="PS50109">
    <property type="entry name" value="HIS_KIN"/>
    <property type="match status" value="1"/>
</dbReference>
<dbReference type="InterPro" id="IPR007891">
    <property type="entry name" value="CHASE3"/>
</dbReference>
<dbReference type="SUPFAM" id="SSF52172">
    <property type="entry name" value="CheY-like"/>
    <property type="match status" value="1"/>
</dbReference>
<dbReference type="InterPro" id="IPR036097">
    <property type="entry name" value="HisK_dim/P_sf"/>
</dbReference>
<dbReference type="EMBL" id="VDFU01000027">
    <property type="protein sequence ID" value="TNC47292.1"/>
    <property type="molecule type" value="Genomic_DNA"/>
</dbReference>
<sequence length="934" mass="101079">MMRTEMPFSLRSGLPGLLGLLVLLAALFLVSLRQDKARQEAEGWRIHTVEVIAQAQRLLAALLDAETGQRGYLLTQNPAYLDMNEQAHKTLDDLTGELLRLTSDNPSQQENLTRFHALAHERLDILEDVVGLEQVGRRSDALALISSGTGRDAMERARQQIDVIIAEEERLLRERSARADEAALRSRWLTYAAGVLGLLLLGVAARFGLAMARAEERANSSEALRASDEFNRRVLAASPDCVKLMTLDARLEFFSEGGLCAMEIDDFDRQLKGADWLSFWKPDDRPKVRAAIDDALAGGIGRFQAFCPTAKGTPKWWDVSVSPILDAEGAPEKLLSASRDITGARRSEERIALLGEAAARLLTSGNPAAMVADIFGLIAGPLRLDVFLNYRLTGEGDLLLVAQNGLDEATLRDVSRIRLGQTICGTVASDRQPRHLADALVSEEPLSVYLKPIGITDYTCTPLVVDDNLLGTLAFGRRSDERFSQEDLTLLHTICHYVALAIERIRTEERLRSFNAELEARVAERTAELEAAASHLRAEMVEREAAQAQLHEMRKLDTMGQLTGGVAHDFNNLLTPIVGSLERAQKKLDGDERTLRLIRGGLEAAERACVLVTRLLAFARRSHLEARPVDVGALLHGMTELIQRSIGPQITVSVQVEDGLPAAKVDSNQLELALLNLALNARDAMPGGGRLTMSAQGEQVGANHPTGLAPGRYVRLSVVDTGGGMDQETLSRAVEPFFSTKGIGKGTGLGLSMVHGMAAQSGGTLALSSSLGLGTRAEIWLPETDEAPVVAPLLPRELAPAPFAARILLVDDEAVVRAGTAEMLRDLGYDVTEANGGSQAMALMRSGFEPDVLVTDFLMPGMNGVDLVESLRQIRPSLPALLVTGYADLAPSASGGLPRLPKPFRMADLAGAVAGILSGGNVVSFMRRTQEHRE</sequence>
<dbReference type="CDD" id="cd19410">
    <property type="entry name" value="HK9-like_sensor"/>
    <property type="match status" value="1"/>
</dbReference>
<comment type="catalytic activity">
    <reaction evidence="1">
        <text>ATP + protein L-histidine = ADP + protein N-phospho-L-histidine.</text>
        <dbReference type="EC" id="2.7.13.3"/>
    </reaction>
</comment>
<evidence type="ECO:0000259" key="10">
    <source>
        <dbReference type="PROSITE" id="PS50113"/>
    </source>
</evidence>
<dbReference type="Gene3D" id="3.40.50.2300">
    <property type="match status" value="1"/>
</dbReference>
<dbReference type="InterPro" id="IPR036890">
    <property type="entry name" value="HATPase_C_sf"/>
</dbReference>
<dbReference type="PANTHER" id="PTHR43065">
    <property type="entry name" value="SENSOR HISTIDINE KINASE"/>
    <property type="match status" value="1"/>
</dbReference>
<dbReference type="Pfam" id="PF08448">
    <property type="entry name" value="PAS_4"/>
    <property type="match status" value="1"/>
</dbReference>
<dbReference type="InterPro" id="IPR005467">
    <property type="entry name" value="His_kinase_dom"/>
</dbReference>
<evidence type="ECO:0000259" key="9">
    <source>
        <dbReference type="PROSITE" id="PS50110"/>
    </source>
</evidence>
<comment type="caution">
    <text evidence="11">The sequence shown here is derived from an EMBL/GenBank/DDBJ whole genome shotgun (WGS) entry which is preliminary data.</text>
</comment>
<dbReference type="SMART" id="SM00065">
    <property type="entry name" value="GAF"/>
    <property type="match status" value="1"/>
</dbReference>
<dbReference type="SMART" id="SM00448">
    <property type="entry name" value="REC"/>
    <property type="match status" value="1"/>
</dbReference>
<dbReference type="InterPro" id="IPR003661">
    <property type="entry name" value="HisK_dim/P_dom"/>
</dbReference>
<proteinExistence type="predicted"/>
<evidence type="ECO:0000313" key="12">
    <source>
        <dbReference type="Proteomes" id="UP000305887"/>
    </source>
</evidence>
<dbReference type="Gene3D" id="3.30.565.10">
    <property type="entry name" value="Histidine kinase-like ATPase, C-terminal domain"/>
    <property type="match status" value="1"/>
</dbReference>
<dbReference type="OrthoDB" id="9760752at2"/>
<organism evidence="11 12">
    <name type="scientific">Rubellimicrobium rubrum</name>
    <dbReference type="NCBI Taxonomy" id="2585369"/>
    <lineage>
        <taxon>Bacteria</taxon>
        <taxon>Pseudomonadati</taxon>
        <taxon>Pseudomonadota</taxon>
        <taxon>Alphaproteobacteria</taxon>
        <taxon>Rhodobacterales</taxon>
        <taxon>Roseobacteraceae</taxon>
        <taxon>Rubellimicrobium</taxon>
    </lineage>
</organism>
<dbReference type="SMART" id="SM00388">
    <property type="entry name" value="HisKA"/>
    <property type="match status" value="1"/>
</dbReference>
<evidence type="ECO:0000256" key="6">
    <source>
        <dbReference type="PROSITE-ProRule" id="PRU00169"/>
    </source>
</evidence>
<dbReference type="Gene3D" id="3.30.450.40">
    <property type="match status" value="1"/>
</dbReference>
<dbReference type="PANTHER" id="PTHR43065:SF42">
    <property type="entry name" value="TWO-COMPONENT SENSOR PPRA"/>
    <property type="match status" value="1"/>
</dbReference>
<dbReference type="InterPro" id="IPR003594">
    <property type="entry name" value="HATPase_dom"/>
</dbReference>
<accession>A0A5C4MNA1</accession>
<feature type="domain" description="Histidine kinase" evidence="8">
    <location>
        <begin position="565"/>
        <end position="785"/>
    </location>
</feature>
<dbReference type="InterPro" id="IPR003018">
    <property type="entry name" value="GAF"/>
</dbReference>
<evidence type="ECO:0000256" key="4">
    <source>
        <dbReference type="ARBA" id="ARBA00022679"/>
    </source>
</evidence>
<keyword evidence="4" id="KW-0808">Transferase</keyword>
<keyword evidence="7" id="KW-1133">Transmembrane helix</keyword>
<dbReference type="InterPro" id="IPR000014">
    <property type="entry name" value="PAS"/>
</dbReference>
<dbReference type="SUPFAM" id="SSF47384">
    <property type="entry name" value="Homodimeric domain of signal transducing histidine kinase"/>
    <property type="match status" value="1"/>
</dbReference>
<name>A0A5C4MNA1_9RHOB</name>
<dbReference type="InterPro" id="IPR011006">
    <property type="entry name" value="CheY-like_superfamily"/>
</dbReference>
<keyword evidence="12" id="KW-1185">Reference proteome</keyword>
<dbReference type="Gene3D" id="1.10.287.130">
    <property type="match status" value="1"/>
</dbReference>
<evidence type="ECO:0000256" key="3">
    <source>
        <dbReference type="ARBA" id="ARBA00022553"/>
    </source>
</evidence>
<evidence type="ECO:0000256" key="2">
    <source>
        <dbReference type="ARBA" id="ARBA00012438"/>
    </source>
</evidence>
<dbReference type="InterPro" id="IPR001789">
    <property type="entry name" value="Sig_transdc_resp-reg_receiver"/>
</dbReference>
<evidence type="ECO:0000256" key="7">
    <source>
        <dbReference type="SAM" id="Phobius"/>
    </source>
</evidence>
<dbReference type="InterPro" id="IPR004358">
    <property type="entry name" value="Sig_transdc_His_kin-like_C"/>
</dbReference>
<evidence type="ECO:0000313" key="11">
    <source>
        <dbReference type="EMBL" id="TNC47292.1"/>
    </source>
</evidence>